<gene>
    <name evidence="1" type="ORF">JI747_003420</name>
</gene>
<evidence type="ECO:0000313" key="1">
    <source>
        <dbReference type="EMBL" id="MCA6066213.1"/>
    </source>
</evidence>
<dbReference type="Proteomes" id="UP000618240">
    <property type="component" value="Unassembled WGS sequence"/>
</dbReference>
<comment type="caution">
    <text evidence="1">The sequence shown here is derived from an EMBL/GenBank/DDBJ whole genome shotgun (WGS) entry which is preliminary data.</text>
</comment>
<evidence type="ECO:0000313" key="2">
    <source>
        <dbReference type="Proteomes" id="UP000618240"/>
    </source>
</evidence>
<name>A0ABS7ZYC6_9FLAO</name>
<organism evidence="1 2">
    <name type="scientific">Chryseobacterium tagetis</name>
    <dbReference type="NCBI Taxonomy" id="2801334"/>
    <lineage>
        <taxon>Bacteria</taxon>
        <taxon>Pseudomonadati</taxon>
        <taxon>Bacteroidota</taxon>
        <taxon>Flavobacteriia</taxon>
        <taxon>Flavobacteriales</taxon>
        <taxon>Weeksellaceae</taxon>
        <taxon>Chryseobacterium group</taxon>
        <taxon>Chryseobacterium</taxon>
    </lineage>
</organism>
<proteinExistence type="predicted"/>
<dbReference type="EMBL" id="JAERSE020000001">
    <property type="protein sequence ID" value="MCA6066213.1"/>
    <property type="molecule type" value="Genomic_DNA"/>
</dbReference>
<reference evidence="1 2" key="1">
    <citation type="submission" date="2021-09" db="EMBL/GenBank/DDBJ databases">
        <title>Genome sequencing and assembly of Chryseobacterium sp. RG1.</title>
        <authorList>
            <person name="Chhetri G."/>
        </authorList>
    </citation>
    <scope>NUCLEOTIDE SEQUENCE [LARGE SCALE GENOMIC DNA]</scope>
    <source>
        <strain evidence="1 2">RG1</strain>
    </source>
</reference>
<keyword evidence="2" id="KW-1185">Reference proteome</keyword>
<sequence>MDYSGNNGKTSLWSITGNLDYSNTDGLKLISGNASLVENEAGLQIDSANPNSNVLVPQGLYLVLIDLKLQNINEYGRVEIHTGTGQTLNNKIYEIYYRVNLTGSAFMYNFTQDTYLHCGVSYFAYNSNNLYTQMPYYTPPPFVAEPFILNIRLIRLTYN</sequence>
<protein>
    <submittedName>
        <fullName evidence="1">Uncharacterized protein</fullName>
    </submittedName>
</protein>
<accession>A0ABS7ZYC6</accession>